<reference evidence="1" key="1">
    <citation type="submission" date="2020-11" db="EMBL/GenBank/DDBJ databases">
        <authorList>
            <person name="Tran Van P."/>
        </authorList>
    </citation>
    <scope>NUCLEOTIDE SEQUENCE</scope>
</reference>
<dbReference type="EMBL" id="OC861593">
    <property type="protein sequence ID" value="CAD7629565.1"/>
    <property type="molecule type" value="Genomic_DNA"/>
</dbReference>
<dbReference type="InterPro" id="IPR032675">
    <property type="entry name" value="LRR_dom_sf"/>
</dbReference>
<keyword evidence="2" id="KW-1185">Reference proteome</keyword>
<name>A0A7R9KUK5_9ACAR</name>
<evidence type="ECO:0000313" key="2">
    <source>
        <dbReference type="Proteomes" id="UP000759131"/>
    </source>
</evidence>
<evidence type="ECO:0008006" key="3">
    <source>
        <dbReference type="Google" id="ProtNLM"/>
    </source>
</evidence>
<dbReference type="Gene3D" id="3.80.10.10">
    <property type="entry name" value="Ribonuclease Inhibitor"/>
    <property type="match status" value="1"/>
</dbReference>
<sequence>MPTIELKMNPKTSKSDKTLKTNVLNEYVLLEIFSYLEFHELIPLERVSQQFQFCANIRFRQQKTLALNSTQTVIWKYPKNDRIPNSYSFPTRFLVMHSNEKLCLIGSKARILWLAQKLPNLEFVTIRHFETNYQNFNDILEAFKSIKSLCLCGFDDFTDQEMRQLGQLLSDRITQFMAICCKQSKNVIQLIRELKGLTKLSIGLTESQHILELFKCLPKPIKSLEVSVDSDIVIDMELMAQLLATNARHLEYFFTNFRFEVTAEALELIIDGMSLKAFGYFFNGATNEWHCLQSMAQKQSNLVFLKLICPLFIDNEINGHSNSFLKVKTLCLIPDQLTEYQFESLLKNLSKISHVLLLCQSIHEMKNLSSIELKDGSENDCKQFISDFIVWTERDPKKMFTISQSDTKCQEI</sequence>
<protein>
    <recommendedName>
        <fullName evidence="3">F-box domain-containing protein</fullName>
    </recommendedName>
</protein>
<dbReference type="AlphaFoldDB" id="A0A7R9KUK5"/>
<evidence type="ECO:0000313" key="1">
    <source>
        <dbReference type="EMBL" id="CAD7629565.1"/>
    </source>
</evidence>
<dbReference type="Proteomes" id="UP000759131">
    <property type="component" value="Unassembled WGS sequence"/>
</dbReference>
<dbReference type="EMBL" id="CAJPIZ010007018">
    <property type="protein sequence ID" value="CAG2109995.1"/>
    <property type="molecule type" value="Genomic_DNA"/>
</dbReference>
<accession>A0A7R9KUK5</accession>
<gene>
    <name evidence="1" type="ORF">OSB1V03_LOCUS9981</name>
</gene>
<organism evidence="1">
    <name type="scientific">Medioppia subpectinata</name>
    <dbReference type="NCBI Taxonomy" id="1979941"/>
    <lineage>
        <taxon>Eukaryota</taxon>
        <taxon>Metazoa</taxon>
        <taxon>Ecdysozoa</taxon>
        <taxon>Arthropoda</taxon>
        <taxon>Chelicerata</taxon>
        <taxon>Arachnida</taxon>
        <taxon>Acari</taxon>
        <taxon>Acariformes</taxon>
        <taxon>Sarcoptiformes</taxon>
        <taxon>Oribatida</taxon>
        <taxon>Brachypylina</taxon>
        <taxon>Oppioidea</taxon>
        <taxon>Oppiidae</taxon>
        <taxon>Medioppia</taxon>
    </lineage>
</organism>
<proteinExistence type="predicted"/>